<feature type="signal peptide" evidence="2">
    <location>
        <begin position="1"/>
        <end position="27"/>
    </location>
</feature>
<reference evidence="4" key="1">
    <citation type="journal article" date="2019" name="Int. J. Syst. Evol. Microbiol.">
        <title>The Global Catalogue of Microorganisms (GCM) 10K type strain sequencing project: providing services to taxonomists for standard genome sequencing and annotation.</title>
        <authorList>
            <consortium name="The Broad Institute Genomics Platform"/>
            <consortium name="The Broad Institute Genome Sequencing Center for Infectious Disease"/>
            <person name="Wu L."/>
            <person name="Ma J."/>
        </authorList>
    </citation>
    <scope>NUCLEOTIDE SEQUENCE [LARGE SCALE GENOMIC DNA]</scope>
    <source>
        <strain evidence="4">KCTC 52644</strain>
    </source>
</reference>
<evidence type="ECO:0000256" key="1">
    <source>
        <dbReference type="SAM" id="MobiDB-lite"/>
    </source>
</evidence>
<comment type="caution">
    <text evidence="3">The sequence shown here is derived from an EMBL/GenBank/DDBJ whole genome shotgun (WGS) entry which is preliminary data.</text>
</comment>
<dbReference type="Proteomes" id="UP001597549">
    <property type="component" value="Unassembled WGS sequence"/>
</dbReference>
<keyword evidence="4" id="KW-1185">Reference proteome</keyword>
<dbReference type="EMBL" id="JBHUOL010000006">
    <property type="protein sequence ID" value="MFD2907484.1"/>
    <property type="molecule type" value="Genomic_DNA"/>
</dbReference>
<proteinExistence type="predicted"/>
<name>A0ABW5Z3S4_9FLAO</name>
<accession>A0ABW5Z3S4</accession>
<gene>
    <name evidence="3" type="ORF">ACFSX9_01925</name>
</gene>
<dbReference type="Gene3D" id="3.10.450.50">
    <property type="match status" value="1"/>
</dbReference>
<feature type="region of interest" description="Disordered" evidence="1">
    <location>
        <begin position="127"/>
        <end position="150"/>
    </location>
</feature>
<evidence type="ECO:0000313" key="3">
    <source>
        <dbReference type="EMBL" id="MFD2907484.1"/>
    </source>
</evidence>
<evidence type="ECO:0000256" key="2">
    <source>
        <dbReference type="SAM" id="SignalP"/>
    </source>
</evidence>
<feature type="compositionally biased region" description="Basic and acidic residues" evidence="1">
    <location>
        <begin position="127"/>
        <end position="139"/>
    </location>
</feature>
<keyword evidence="2" id="KW-0732">Signal</keyword>
<evidence type="ECO:0000313" key="4">
    <source>
        <dbReference type="Proteomes" id="UP001597549"/>
    </source>
</evidence>
<dbReference type="RefSeq" id="WP_379803700.1">
    <property type="nucleotide sequence ID" value="NZ_JBHUOL010000006.1"/>
</dbReference>
<protein>
    <submittedName>
        <fullName evidence="3">Lumazine-binding protein</fullName>
    </submittedName>
</protein>
<feature type="chain" id="PRO_5046126738" evidence="2">
    <location>
        <begin position="28"/>
        <end position="164"/>
    </location>
</feature>
<sequence>MKQIKKKAISLLKVVLVLALFTNVACSDKSEVENVANKFLTHLNKLEFKEAKEYCDDKTAPLLGMLESFSAMAGKTDEKIAEFKITGSEVKDDKATVTYTQMKDGETKEETLNLKKIDGKWKVSMNKEDAKKEEGKKSLNESVEVEESEPFIFEDDLNDSIVVE</sequence>
<organism evidence="3 4">
    <name type="scientific">Flavobacterium ardleyense</name>
    <dbReference type="NCBI Taxonomy" id="2038737"/>
    <lineage>
        <taxon>Bacteria</taxon>
        <taxon>Pseudomonadati</taxon>
        <taxon>Bacteroidota</taxon>
        <taxon>Flavobacteriia</taxon>
        <taxon>Flavobacteriales</taxon>
        <taxon>Flavobacteriaceae</taxon>
        <taxon>Flavobacterium</taxon>
    </lineage>
</organism>